<proteinExistence type="predicted"/>
<dbReference type="AlphaFoldDB" id="A0AAU7BIC7"/>
<organism evidence="1">
    <name type="scientific">Pseudomonas sp. 13.2</name>
    <dbReference type="NCBI Taxonomy" id="3144665"/>
    <lineage>
        <taxon>Bacteria</taxon>
        <taxon>Pseudomonadati</taxon>
        <taxon>Pseudomonadota</taxon>
        <taxon>Gammaproteobacteria</taxon>
        <taxon>Pseudomonadales</taxon>
        <taxon>Pseudomonadaceae</taxon>
        <taxon>Pseudomonas</taxon>
    </lineage>
</organism>
<reference evidence="1" key="1">
    <citation type="journal article" date="2019" name="Microbiol. Resour. Announc.">
        <title>Draft Genome Sequences of Five Environmental Bacterial Isolates That Degrade Polyethylene Terephthalate Plastic.</title>
        <authorList>
            <person name="Leon-Zayas R."/>
            <person name="Roberts C."/>
            <person name="Vague M."/>
            <person name="Mellies J.L."/>
        </authorList>
    </citation>
    <scope>NUCLEOTIDE SEQUENCE</scope>
    <source>
        <strain evidence="1">13.2</strain>
    </source>
</reference>
<reference evidence="1" key="2">
    <citation type="submission" date="2024-05" db="EMBL/GenBank/DDBJ databases">
        <authorList>
            <person name="Mellies J."/>
            <person name="Newton I."/>
        </authorList>
    </citation>
    <scope>NUCLEOTIDE SEQUENCE</scope>
    <source>
        <strain evidence="1">13.2</strain>
    </source>
</reference>
<dbReference type="EMBL" id="CP157179">
    <property type="protein sequence ID" value="XBG32286.1"/>
    <property type="molecule type" value="Genomic_DNA"/>
</dbReference>
<protein>
    <submittedName>
        <fullName evidence="1">Uncharacterized protein</fullName>
    </submittedName>
</protein>
<gene>
    <name evidence="1" type="ORF">ABH853_03195</name>
</gene>
<evidence type="ECO:0000313" key="1">
    <source>
        <dbReference type="EMBL" id="XBG32286.1"/>
    </source>
</evidence>
<sequence>MTTKLPEQDLFELAKAFHSLSNEIGNYRFSNWNSLTSAQRNDLEAMEWTLFNTSSDLNAKSALLKIQMLDEELQTIKTCTQEMQTVTQNIQSIKKAIAVATKAIAFGGAIYLAASTGNITILIPPAKSLISEIQS</sequence>
<accession>A0AAU7BIC7</accession>
<name>A0AAU7BIC7_9PSED</name>